<gene>
    <name evidence="1" type="ORF">BTO18_14450</name>
</gene>
<accession>A0A2S7WRS7</accession>
<dbReference type="RefSeq" id="WP_105016901.1">
    <property type="nucleotide sequence ID" value="NZ_MSCN01000001.1"/>
</dbReference>
<evidence type="ECO:0000313" key="2">
    <source>
        <dbReference type="Proteomes" id="UP000238882"/>
    </source>
</evidence>
<proteinExistence type="predicted"/>
<protein>
    <submittedName>
        <fullName evidence="1">Uncharacterized protein</fullName>
    </submittedName>
</protein>
<reference evidence="1 2" key="1">
    <citation type="submission" date="2016-12" db="EMBL/GenBank/DDBJ databases">
        <title>Trade-off between light-utilization and light-protection in marine flavobacteria.</title>
        <authorList>
            <person name="Kumagai Y."/>
            <person name="Yoshizawa S."/>
            <person name="Kogure K."/>
            <person name="Iwasaki W."/>
        </authorList>
    </citation>
    <scope>NUCLEOTIDE SEQUENCE [LARGE SCALE GENOMIC DNA]</scope>
    <source>
        <strain evidence="1 2">NBRC 108759</strain>
    </source>
</reference>
<dbReference type="EMBL" id="MSCN01000001">
    <property type="protein sequence ID" value="PQJ80303.1"/>
    <property type="molecule type" value="Genomic_DNA"/>
</dbReference>
<name>A0A2S7WRS7_9FLAO</name>
<keyword evidence="2" id="KW-1185">Reference proteome</keyword>
<sequence>MLNHLGFSLLFYQIKNYEKKIFTVFTVALSLNFYAQTVEKIETENGPKSDFIYKDGKIGIGSNLPGEKLQINGNLRLYGYDLSRYIRFGESLYQGAFINYNGLGEVNTLNIGVHQTSDTNTTLDYNAISIPRATGNVGIGTAIPKEKLQVDGNLRLFGTNLSRYIRFGESKYQGAFINYNGTDNTLNLGVHSLNTENIANDYNSLSIARSTGNIGIGTKNPKEKLQIDGNLRFFGTNISRYIRFAEGNYQGAFINYDGTGNTLNIGVHNISNNDIADDYNSISIARTKGH</sequence>
<dbReference type="AlphaFoldDB" id="A0A2S7WRS7"/>
<comment type="caution">
    <text evidence="1">The sequence shown here is derived from an EMBL/GenBank/DDBJ whole genome shotgun (WGS) entry which is preliminary data.</text>
</comment>
<dbReference type="Proteomes" id="UP000238882">
    <property type="component" value="Unassembled WGS sequence"/>
</dbReference>
<evidence type="ECO:0000313" key="1">
    <source>
        <dbReference type="EMBL" id="PQJ80303.1"/>
    </source>
</evidence>
<dbReference type="OrthoDB" id="9808753at2"/>
<organism evidence="1 2">
    <name type="scientific">Polaribacter porphyrae</name>
    <dbReference type="NCBI Taxonomy" id="1137780"/>
    <lineage>
        <taxon>Bacteria</taxon>
        <taxon>Pseudomonadati</taxon>
        <taxon>Bacteroidota</taxon>
        <taxon>Flavobacteriia</taxon>
        <taxon>Flavobacteriales</taxon>
        <taxon>Flavobacteriaceae</taxon>
    </lineage>
</organism>